<dbReference type="EMBL" id="CP121689">
    <property type="protein sequence ID" value="WZL75795.1"/>
    <property type="molecule type" value="Genomic_DNA"/>
</dbReference>
<keyword evidence="1" id="KW-1133">Transmembrane helix</keyword>
<proteinExistence type="predicted"/>
<feature type="transmembrane region" description="Helical" evidence="1">
    <location>
        <begin position="116"/>
        <end position="139"/>
    </location>
</feature>
<evidence type="ECO:0000256" key="1">
    <source>
        <dbReference type="SAM" id="Phobius"/>
    </source>
</evidence>
<feature type="transmembrane region" description="Helical" evidence="1">
    <location>
        <begin position="151"/>
        <end position="171"/>
    </location>
</feature>
<dbReference type="Proteomes" id="UP001461341">
    <property type="component" value="Chromosome"/>
</dbReference>
<evidence type="ECO:0000313" key="3">
    <source>
        <dbReference type="Proteomes" id="UP001461341"/>
    </source>
</evidence>
<accession>A0ABZ2Y9V9</accession>
<organism evidence="2 3">
    <name type="scientific">Thermatribacter velox</name>
    <dbReference type="NCBI Taxonomy" id="3039681"/>
    <lineage>
        <taxon>Bacteria</taxon>
        <taxon>Pseudomonadati</taxon>
        <taxon>Atribacterota</taxon>
        <taxon>Atribacteria</taxon>
        <taxon>Atribacterales</taxon>
        <taxon>Thermatribacteraceae</taxon>
        <taxon>Thermatribacter</taxon>
    </lineage>
</organism>
<dbReference type="InterPro" id="IPR024529">
    <property type="entry name" value="ECF_trnsprt_substrate-spec"/>
</dbReference>
<dbReference type="Gene3D" id="1.10.1760.20">
    <property type="match status" value="1"/>
</dbReference>
<dbReference type="Pfam" id="PF12822">
    <property type="entry name" value="ECF_trnsprt"/>
    <property type="match status" value="1"/>
</dbReference>
<gene>
    <name evidence="2" type="ORF">QBE54_09425</name>
</gene>
<keyword evidence="1" id="KW-0472">Membrane</keyword>
<reference evidence="2 3" key="1">
    <citation type="submission" date="2023-03" db="EMBL/GenBank/DDBJ databases">
        <title>Novel Species.</title>
        <authorList>
            <person name="Ma S."/>
        </authorList>
    </citation>
    <scope>NUCLEOTIDE SEQUENCE [LARGE SCALE GENOMIC DNA]</scope>
    <source>
        <strain evidence="2 3">B11</strain>
    </source>
</reference>
<sequence length="178" mass="18727">MSRPVSGRTGAGVYSRLPLRKILLAGILGAISAILGLTPLGLIPVPNLSGYATVMHIPAIIGGLLGGPLVGALVGLVLGFFTMHLFLGNLVACFVPRLLIGVVAYYVFALLGKNRYAILVAALAGTFTNTVGVLGLMVLMKYFTWQQVLPVFALNGSLELLISAVIVYPIVRVLQKVV</sequence>
<feature type="transmembrane region" description="Helical" evidence="1">
    <location>
        <begin position="55"/>
        <end position="78"/>
    </location>
</feature>
<keyword evidence="3" id="KW-1185">Reference proteome</keyword>
<keyword evidence="1" id="KW-0812">Transmembrane</keyword>
<evidence type="ECO:0000313" key="2">
    <source>
        <dbReference type="EMBL" id="WZL75795.1"/>
    </source>
</evidence>
<feature type="transmembrane region" description="Helical" evidence="1">
    <location>
        <begin position="85"/>
        <end position="110"/>
    </location>
</feature>
<dbReference type="RefSeq" id="WP_369017945.1">
    <property type="nucleotide sequence ID" value="NZ_CP121689.1"/>
</dbReference>
<feature type="transmembrane region" description="Helical" evidence="1">
    <location>
        <begin position="21"/>
        <end position="43"/>
    </location>
</feature>
<protein>
    <submittedName>
        <fullName evidence="2">ECF transporter S component</fullName>
    </submittedName>
</protein>
<name>A0ABZ2Y9V9_9BACT</name>